<reference evidence="2 3" key="1">
    <citation type="journal article" date="2016" name="Appl. Microbiol. Biotechnol.">
        <title>Characterization of T-DNA insertion mutants with decreased virulence in the entomopathogenic fungus Beauveria bassiana JEF-007.</title>
        <authorList>
            <person name="Kim S."/>
            <person name="Lee S.J."/>
            <person name="Nai Y.S."/>
            <person name="Yu J.S."/>
            <person name="Lee M.R."/>
            <person name="Yang Y.T."/>
            <person name="Kim J.S."/>
        </authorList>
    </citation>
    <scope>NUCLEOTIDE SEQUENCE [LARGE SCALE GENOMIC DNA]</scope>
    <source>
        <strain evidence="2 3">JEF-007</strain>
    </source>
</reference>
<gene>
    <name evidence="2" type="ORF">BM221_003836</name>
</gene>
<proteinExistence type="predicted"/>
<sequence length="66" mass="7304">MQKWNAEAGYEEVGLRQDNSEPRTTDRECSERVREKEAAAAVAAAAEKYALVKQAHAAARRAEKGE</sequence>
<dbReference type="AlphaFoldDB" id="A0A2N6NPL0"/>
<protein>
    <submittedName>
        <fullName evidence="2">Uncharacterized protein</fullName>
    </submittedName>
</protein>
<dbReference type="EMBL" id="MRVG01000004">
    <property type="protein sequence ID" value="PMB69198.1"/>
    <property type="molecule type" value="Genomic_DNA"/>
</dbReference>
<evidence type="ECO:0000313" key="3">
    <source>
        <dbReference type="Proteomes" id="UP000235728"/>
    </source>
</evidence>
<feature type="compositionally biased region" description="Basic and acidic residues" evidence="1">
    <location>
        <begin position="13"/>
        <end position="32"/>
    </location>
</feature>
<comment type="caution">
    <text evidence="2">The sequence shown here is derived from an EMBL/GenBank/DDBJ whole genome shotgun (WGS) entry which is preliminary data.</text>
</comment>
<evidence type="ECO:0000256" key="1">
    <source>
        <dbReference type="SAM" id="MobiDB-lite"/>
    </source>
</evidence>
<feature type="region of interest" description="Disordered" evidence="1">
    <location>
        <begin position="1"/>
        <end position="32"/>
    </location>
</feature>
<accession>A0A2N6NPL0</accession>
<organism evidence="2 3">
    <name type="scientific">Beauveria bassiana</name>
    <name type="common">White muscardine disease fungus</name>
    <name type="synonym">Tritirachium shiotae</name>
    <dbReference type="NCBI Taxonomy" id="176275"/>
    <lineage>
        <taxon>Eukaryota</taxon>
        <taxon>Fungi</taxon>
        <taxon>Dikarya</taxon>
        <taxon>Ascomycota</taxon>
        <taxon>Pezizomycotina</taxon>
        <taxon>Sordariomycetes</taxon>
        <taxon>Hypocreomycetidae</taxon>
        <taxon>Hypocreales</taxon>
        <taxon>Cordycipitaceae</taxon>
        <taxon>Beauveria</taxon>
    </lineage>
</organism>
<evidence type="ECO:0000313" key="2">
    <source>
        <dbReference type="EMBL" id="PMB69198.1"/>
    </source>
</evidence>
<dbReference type="Proteomes" id="UP000235728">
    <property type="component" value="Unassembled WGS sequence"/>
</dbReference>
<name>A0A2N6NPL0_BEABA</name>